<dbReference type="Proteomes" id="UP001208689">
    <property type="component" value="Chromosome"/>
</dbReference>
<dbReference type="SUPFAM" id="SSF55729">
    <property type="entry name" value="Acyl-CoA N-acyltransferases (Nat)"/>
    <property type="match status" value="1"/>
</dbReference>
<name>A0ABY6HVW1_9ARCH</name>
<gene>
    <name evidence="2" type="ORF">NEF87_003942</name>
</gene>
<dbReference type="PROSITE" id="PS51186">
    <property type="entry name" value="GNAT"/>
    <property type="match status" value="1"/>
</dbReference>
<organism evidence="2 3">
    <name type="scientific">Candidatus Lokiarchaeum ossiferum</name>
    <dbReference type="NCBI Taxonomy" id="2951803"/>
    <lineage>
        <taxon>Archaea</taxon>
        <taxon>Promethearchaeati</taxon>
        <taxon>Promethearchaeota</taxon>
        <taxon>Promethearchaeia</taxon>
        <taxon>Promethearchaeales</taxon>
        <taxon>Promethearchaeaceae</taxon>
        <taxon>Candidatus Lokiarchaeum</taxon>
    </lineage>
</organism>
<dbReference type="PANTHER" id="PTHR43415">
    <property type="entry name" value="SPERMIDINE N(1)-ACETYLTRANSFERASE"/>
    <property type="match status" value="1"/>
</dbReference>
<accession>A0ABY6HVW1</accession>
<reference evidence="2" key="1">
    <citation type="submission" date="2022-09" db="EMBL/GenBank/DDBJ databases">
        <title>Actin cytoskeleton and complex cell architecture in an #Asgard archaeon.</title>
        <authorList>
            <person name="Ponce Toledo R.I."/>
            <person name="Schleper C."/>
            <person name="Rodrigues Oliveira T."/>
            <person name="Wollweber F."/>
            <person name="Xu J."/>
            <person name="Rittmann S."/>
            <person name="Klingl A."/>
            <person name="Pilhofer M."/>
        </authorList>
    </citation>
    <scope>NUCLEOTIDE SEQUENCE</scope>
    <source>
        <strain evidence="2">B-35</strain>
    </source>
</reference>
<dbReference type="Gene3D" id="3.40.630.30">
    <property type="match status" value="1"/>
</dbReference>
<dbReference type="InterPro" id="IPR016181">
    <property type="entry name" value="Acyl_CoA_acyltransferase"/>
</dbReference>
<evidence type="ECO:0000313" key="2">
    <source>
        <dbReference type="EMBL" id="UYP47657.1"/>
    </source>
</evidence>
<dbReference type="InterPro" id="IPR000182">
    <property type="entry name" value="GNAT_dom"/>
</dbReference>
<keyword evidence="3" id="KW-1185">Reference proteome</keyword>
<evidence type="ECO:0000259" key="1">
    <source>
        <dbReference type="PROSITE" id="PS51186"/>
    </source>
</evidence>
<protein>
    <recommendedName>
        <fullName evidence="1">N-acetyltransferase domain-containing protein</fullName>
    </recommendedName>
</protein>
<dbReference type="CDD" id="cd04301">
    <property type="entry name" value="NAT_SF"/>
    <property type="match status" value="1"/>
</dbReference>
<dbReference type="PANTHER" id="PTHR43415:SF3">
    <property type="entry name" value="GNAT-FAMILY ACETYLTRANSFERASE"/>
    <property type="match status" value="1"/>
</dbReference>
<feature type="domain" description="N-acetyltransferase" evidence="1">
    <location>
        <begin position="1"/>
        <end position="164"/>
    </location>
</feature>
<dbReference type="EMBL" id="CP104013">
    <property type="protein sequence ID" value="UYP47657.1"/>
    <property type="molecule type" value="Genomic_DNA"/>
</dbReference>
<proteinExistence type="predicted"/>
<sequence length="166" mass="18973">MIQKADLDGIWENFNVVVAEGVYLPVYTPVISDWEKKTWYNDLFETGNFCVIAQDLEGVQKNLVAGQVTIENLNWEAADHVGLLGIIVNKDFRNLGLGWALIEYTKKIALRRGKSKLNLSTLATNTRGIHLYQKCGFNAIGFYSKQYLIQEEYVDELLMECFLEEV</sequence>
<dbReference type="Pfam" id="PF00583">
    <property type="entry name" value="Acetyltransf_1"/>
    <property type="match status" value="1"/>
</dbReference>
<evidence type="ECO:0000313" key="3">
    <source>
        <dbReference type="Proteomes" id="UP001208689"/>
    </source>
</evidence>